<dbReference type="PRINTS" id="PR01070">
    <property type="entry name" value="ACCCTRFRASEB"/>
</dbReference>
<evidence type="ECO:0000259" key="4">
    <source>
        <dbReference type="PROSITE" id="PS50989"/>
    </source>
</evidence>
<evidence type="ECO:0000259" key="3">
    <source>
        <dbReference type="PROSITE" id="PS50980"/>
    </source>
</evidence>
<dbReference type="GO" id="GO:0009317">
    <property type="term" value="C:acetyl-CoA carboxylase complex"/>
    <property type="evidence" value="ECO:0007669"/>
    <property type="project" value="InterPro"/>
</dbReference>
<dbReference type="GO" id="GO:0015977">
    <property type="term" value="P:carbon fixation"/>
    <property type="evidence" value="ECO:0007669"/>
    <property type="project" value="UniProtKB-ARBA"/>
</dbReference>
<accession>A0A328EQ27</accession>
<comment type="caution">
    <text evidence="5">The sequence shown here is derived from an EMBL/GenBank/DDBJ whole genome shotgun (WGS) entry which is preliminary data.</text>
</comment>
<dbReference type="FunFam" id="3.90.226.10:FF:000016">
    <property type="entry name" value="Propionyl-CoA carboxylase, beta subunit"/>
    <property type="match status" value="1"/>
</dbReference>
<dbReference type="InterPro" id="IPR011763">
    <property type="entry name" value="COA_CT_C"/>
</dbReference>
<dbReference type="PROSITE" id="PS50989">
    <property type="entry name" value="COA_CT_CTER"/>
    <property type="match status" value="1"/>
</dbReference>
<dbReference type="Proteomes" id="UP000248786">
    <property type="component" value="Unassembled WGS sequence"/>
</dbReference>
<dbReference type="PANTHER" id="PTHR43842:SF2">
    <property type="entry name" value="PROPIONYL-COA CARBOXYLASE BETA CHAIN, MITOCHONDRIAL"/>
    <property type="match status" value="1"/>
</dbReference>
<dbReference type="InterPro" id="IPR011762">
    <property type="entry name" value="COA_CT_N"/>
</dbReference>
<dbReference type="Pfam" id="PF01039">
    <property type="entry name" value="Carboxyl_trans"/>
    <property type="match status" value="1"/>
</dbReference>
<dbReference type="SUPFAM" id="SSF52096">
    <property type="entry name" value="ClpP/crotonase"/>
    <property type="match status" value="2"/>
</dbReference>
<dbReference type="GO" id="GO:0004658">
    <property type="term" value="F:propionyl-CoA carboxylase activity"/>
    <property type="evidence" value="ECO:0007669"/>
    <property type="project" value="UniProtKB-ARBA"/>
</dbReference>
<evidence type="ECO:0000256" key="1">
    <source>
        <dbReference type="ARBA" id="ARBA00006102"/>
    </source>
</evidence>
<dbReference type="InterPro" id="IPR034733">
    <property type="entry name" value="AcCoA_carboxyl_beta"/>
</dbReference>
<dbReference type="EMBL" id="QGLD01000008">
    <property type="protein sequence ID" value="RAL70755.1"/>
    <property type="molecule type" value="Genomic_DNA"/>
</dbReference>
<dbReference type="Gene3D" id="3.90.226.10">
    <property type="entry name" value="2-enoyl-CoA Hydratase, Chain A, domain 1"/>
    <property type="match status" value="2"/>
</dbReference>
<feature type="domain" description="CoA carboxyltransferase N-terminal" evidence="3">
    <location>
        <begin position="3"/>
        <end position="259"/>
    </location>
</feature>
<proteinExistence type="inferred from homology"/>
<dbReference type="InterPro" id="IPR029045">
    <property type="entry name" value="ClpP/crotonase-like_dom_sf"/>
</dbReference>
<reference evidence="5 6" key="1">
    <citation type="submission" date="2018-05" db="EMBL/GenBank/DDBJ databases">
        <title>Draft genome sequences of Dehalococcoides mccartyi strains RC and KS.</title>
        <authorList>
            <person name="Higgins S.A."/>
            <person name="Padilla-Crespo E."/>
            <person name="Loeffler F.E."/>
        </authorList>
    </citation>
    <scope>NUCLEOTIDE SEQUENCE [LARGE SCALE GENOMIC DNA]</scope>
    <source>
        <strain evidence="5 6">KS</strain>
    </source>
</reference>
<dbReference type="InterPro" id="IPR051047">
    <property type="entry name" value="AccD/PCCB"/>
</dbReference>
<gene>
    <name evidence="5" type="ORF">C1G86_0403</name>
</gene>
<protein>
    <submittedName>
        <fullName evidence="5">Acetyl-coenzyme A carboxyl transferase alpha chain</fullName>
        <ecNumber evidence="5">6.4.1.2</ecNumber>
    </submittedName>
</protein>
<keyword evidence="5" id="KW-0808">Transferase</keyword>
<dbReference type="EC" id="6.4.1.2" evidence="5"/>
<name>A0A328EQ27_9CHLR</name>
<organism evidence="5 6">
    <name type="scientific">Dehalococcoides mccartyi</name>
    <dbReference type="NCBI Taxonomy" id="61435"/>
    <lineage>
        <taxon>Bacteria</taxon>
        <taxon>Bacillati</taxon>
        <taxon>Chloroflexota</taxon>
        <taxon>Dehalococcoidia</taxon>
        <taxon>Dehalococcoidales</taxon>
        <taxon>Dehalococcoidaceae</taxon>
        <taxon>Dehalococcoides</taxon>
    </lineage>
</organism>
<evidence type="ECO:0000313" key="5">
    <source>
        <dbReference type="EMBL" id="RAL70755.1"/>
    </source>
</evidence>
<dbReference type="GO" id="GO:0003989">
    <property type="term" value="F:acetyl-CoA carboxylase activity"/>
    <property type="evidence" value="ECO:0007669"/>
    <property type="project" value="UniProtKB-EC"/>
</dbReference>
<keyword evidence="5" id="KW-0436">Ligase</keyword>
<dbReference type="GO" id="GO:0016740">
    <property type="term" value="F:transferase activity"/>
    <property type="evidence" value="ECO:0007669"/>
    <property type="project" value="UniProtKB-KW"/>
</dbReference>
<feature type="compositionally biased region" description="Basic and acidic residues" evidence="2">
    <location>
        <begin position="251"/>
        <end position="269"/>
    </location>
</feature>
<dbReference type="PROSITE" id="PS50980">
    <property type="entry name" value="COA_CT_NTER"/>
    <property type="match status" value="1"/>
</dbReference>
<dbReference type="PANTHER" id="PTHR43842">
    <property type="entry name" value="PROPIONYL-COA CARBOXYLASE BETA CHAIN"/>
    <property type="match status" value="1"/>
</dbReference>
<evidence type="ECO:0000256" key="2">
    <source>
        <dbReference type="SAM" id="MobiDB-lite"/>
    </source>
</evidence>
<dbReference type="InterPro" id="IPR000438">
    <property type="entry name" value="Acetyl_CoA_COase_Trfase_b_su"/>
</dbReference>
<comment type="similarity">
    <text evidence="1">Belongs to the AccD/PCCB family.</text>
</comment>
<evidence type="ECO:0000313" key="6">
    <source>
        <dbReference type="Proteomes" id="UP000248786"/>
    </source>
</evidence>
<dbReference type="FunFam" id="3.90.226.10:FF:000017">
    <property type="entry name" value="Propionyl-CoA carboxylase subunit beta 5"/>
    <property type="match status" value="1"/>
</dbReference>
<feature type="region of interest" description="Disordered" evidence="2">
    <location>
        <begin position="247"/>
        <end position="269"/>
    </location>
</feature>
<dbReference type="AlphaFoldDB" id="A0A328EQ27"/>
<dbReference type="GO" id="GO:0006633">
    <property type="term" value="P:fatty acid biosynthetic process"/>
    <property type="evidence" value="ECO:0007669"/>
    <property type="project" value="InterPro"/>
</dbReference>
<feature type="domain" description="CoA carboxyltransferase C-terminal" evidence="4">
    <location>
        <begin position="263"/>
        <end position="509"/>
    </location>
</feature>
<sequence>MAVQDQLDNLNRLKKQAEMGGGEAKIEAQHKRGKLTARERIELLFDKGTFNELGAFASHRCRDFGLEKQRNAGDAVVTGSGLVNGRLVFTYSQDFTVLGGSISEVVGQKVAQVIDMAIRAGAPLIAINDSGGARIQEGVASLSGVGDILLRNTIASGVIPQISIVVGPSAGGAVYAPALTDFIFAVKGISQMYITGPDVIKTVTGEDISHEALGGAEIHAKKSGVAHFLCENEKECFEQVRELMGFLPQSNREKPPRGKNKDNEERKTRDLRDIIPDNPKRAYDMKKVITEVADEKEFFEVHKNYAQNIIVGFVRMGGQPAGIVAQQPSHMAGVIDINASLKAARFIRFCDAFEIPLVSFVDVPGFMPGTDQEHSGIIKHGAKLIYAYAEATVPKITVITRKAYGGAYIVMSSKHLRGDVNYAWPASEVAVMGAEGAVNIVSRKAITESANPEETRQKLLEEYREHFANPYQAAQLGYIDDVIDPADTRSKIIKALRSLENKILVNPPKNMGIYLCKGRLHKQNMGKTLAEKYSA</sequence>